<comment type="cofactor">
    <cofactor evidence="1">
        <name>Mn(2+)</name>
        <dbReference type="ChEBI" id="CHEBI:29035"/>
    </cofactor>
</comment>
<feature type="domain" description="Peptidase S1" evidence="21">
    <location>
        <begin position="459"/>
        <end position="744"/>
    </location>
</feature>
<keyword evidence="6" id="KW-0399">Innate immunity</keyword>
<dbReference type="CDD" id="cd00190">
    <property type="entry name" value="Tryp_SPc"/>
    <property type="match status" value="1"/>
</dbReference>
<feature type="disulfide bond" evidence="18">
    <location>
        <begin position="121"/>
        <end position="148"/>
    </location>
</feature>
<evidence type="ECO:0000256" key="10">
    <source>
        <dbReference type="ARBA" id="ARBA00022737"/>
    </source>
</evidence>
<dbReference type="InterPro" id="IPR018114">
    <property type="entry name" value="TRYPSIN_HIS"/>
</dbReference>
<dbReference type="InterPro" id="IPR035976">
    <property type="entry name" value="Sushi/SCR/CCP_sf"/>
</dbReference>
<dbReference type="SMART" id="SM00327">
    <property type="entry name" value="VWA"/>
    <property type="match status" value="1"/>
</dbReference>
<keyword evidence="5" id="KW-0964">Secreted</keyword>
<dbReference type="GO" id="GO:0006956">
    <property type="term" value="P:complement activation"/>
    <property type="evidence" value="ECO:0007669"/>
    <property type="project" value="InterPro"/>
</dbReference>
<dbReference type="InterPro" id="IPR011360">
    <property type="entry name" value="Compl_C2_B"/>
</dbReference>
<comment type="caution">
    <text evidence="18">Lacks conserved residue(s) required for the propagation of feature annotation.</text>
</comment>
<evidence type="ECO:0000256" key="19">
    <source>
        <dbReference type="SAM" id="SignalP"/>
    </source>
</evidence>
<evidence type="ECO:0000256" key="7">
    <source>
        <dbReference type="ARBA" id="ARBA00022659"/>
    </source>
</evidence>
<dbReference type="PROSITE" id="PS50240">
    <property type="entry name" value="TRYPSIN_DOM"/>
    <property type="match status" value="1"/>
</dbReference>
<evidence type="ECO:0000256" key="18">
    <source>
        <dbReference type="PROSITE-ProRule" id="PRU00302"/>
    </source>
</evidence>
<evidence type="ECO:0000259" key="20">
    <source>
        <dbReference type="PROSITE" id="PS50234"/>
    </source>
</evidence>
<keyword evidence="7 18" id="KW-0768">Sushi</keyword>
<evidence type="ECO:0000256" key="13">
    <source>
        <dbReference type="ARBA" id="ARBA00022859"/>
    </source>
</evidence>
<reference evidence="23 24" key="1">
    <citation type="journal article" date="2019" name="Mol. Ecol. Resour.">
        <title>Chromosome-level genome assembly of Triplophysa tibetana, a fish adapted to the harsh high-altitude environment of the Tibetan Plateau.</title>
        <authorList>
            <person name="Yang X."/>
            <person name="Liu H."/>
            <person name="Ma Z."/>
            <person name="Zou Y."/>
            <person name="Zou M."/>
            <person name="Mao Y."/>
            <person name="Li X."/>
            <person name="Wang H."/>
            <person name="Chen T."/>
            <person name="Wang W."/>
            <person name="Yang R."/>
        </authorList>
    </citation>
    <scope>NUCLEOTIDE SEQUENCE [LARGE SCALE GENOMIC DNA]</scope>
    <source>
        <strain evidence="23">TTIB1903HZAU</strain>
        <tissue evidence="23">Muscle</tissue>
    </source>
</reference>
<dbReference type="InterPro" id="IPR000436">
    <property type="entry name" value="Sushi_SCR_CCP_dom"/>
</dbReference>
<dbReference type="GO" id="GO:0006508">
    <property type="term" value="P:proteolysis"/>
    <property type="evidence" value="ECO:0007669"/>
    <property type="project" value="UniProtKB-KW"/>
</dbReference>
<evidence type="ECO:0000256" key="1">
    <source>
        <dbReference type="ARBA" id="ARBA00001936"/>
    </source>
</evidence>
<dbReference type="SUPFAM" id="SSF50494">
    <property type="entry name" value="Trypsin-like serine proteases"/>
    <property type="match status" value="1"/>
</dbReference>
<evidence type="ECO:0000256" key="5">
    <source>
        <dbReference type="ARBA" id="ARBA00022525"/>
    </source>
</evidence>
<dbReference type="InterPro" id="IPR036465">
    <property type="entry name" value="vWFA_dom_sf"/>
</dbReference>
<sequence>MESKRRLNWFMLAVICPLITGAPPLLSQEEVKPCPTEGLSITGGSFVISHSHGTIVKYSCPEDFYPNFLTRKCLDGSWDPKTKKTAECKKVTCPNPRVFENGEVTPYKDRYYVNDTTNYTCNSDYVFRGSQYRVCKPNGKWSGSTPICGRNSDLCPDPGFPPGSHRTGNMFNIDDKVTYSCDNKLTLIGSKQRVCQEDGQWSGTEPQCYAEFTYDTPEEASQAFGNSLKTNLEIHKQHQEGKLVRLDQNGTLDIYIYVDVSDSIEEKDFTTAKDVIKKLIETISYYQVSPNYEIQMFATEVKEIVNMRNFKAVPAERNLGKISERLDAFSYETKGDRSGTNICQAFKTILESMGIEKINDKNFAQTQHVIIMFTDGDANMGGNPKPKVDEIKHLIADERKLGEYVSDIYIFGVGNDTNLDIDDLVTKRDGEKHFFKLPNLNDVQETFDQMIDEDSSNQLCGLQQNDPDNMRRAFPWLAQIKITRHPAGSNCMGSLVTPTYILTAAHCFRFGDTPEKITITLKKNMGIQAQQYISHPDYNVTAKRHLGIPEFYEFDIALIQLKEPVIMDLNVRPICIPCTKETSGSLKLSDRDGTCKKHKEILMNADIVNAAFKSDLGGKIGNKEIKIKQVSHCAVLFLQRDACVEDAKKALGMTATNAKDIVSDNFLCSGGTEPNTDHIACKGDSGGATFVVPGNRMVQVGIVSWGVKDMCKGSFKPLSVEDSRDYHTNLFSPAIYTFLKEYLGNGRLGTPLSFL</sequence>
<dbReference type="SUPFAM" id="SSF53300">
    <property type="entry name" value="vWA-like"/>
    <property type="match status" value="1"/>
</dbReference>
<dbReference type="GO" id="GO:0045087">
    <property type="term" value="P:innate immune response"/>
    <property type="evidence" value="ECO:0007669"/>
    <property type="project" value="UniProtKB-KW"/>
</dbReference>
<evidence type="ECO:0000256" key="17">
    <source>
        <dbReference type="PIRSR" id="PIRSR001154-1"/>
    </source>
</evidence>
<evidence type="ECO:0000256" key="11">
    <source>
        <dbReference type="ARBA" id="ARBA00022801"/>
    </source>
</evidence>
<evidence type="ECO:0000256" key="6">
    <source>
        <dbReference type="ARBA" id="ARBA00022588"/>
    </source>
</evidence>
<dbReference type="SUPFAM" id="SSF57535">
    <property type="entry name" value="Complement control module/SCR domain"/>
    <property type="match status" value="3"/>
</dbReference>
<dbReference type="Gene3D" id="2.40.10.10">
    <property type="entry name" value="Trypsin-like serine proteases"/>
    <property type="match status" value="2"/>
</dbReference>
<feature type="domain" description="Sushi" evidence="22">
    <location>
        <begin position="91"/>
        <end position="150"/>
    </location>
</feature>
<dbReference type="InterPro" id="IPR043504">
    <property type="entry name" value="Peptidase_S1_PA_chymotrypsin"/>
</dbReference>
<feature type="domain" description="Sushi" evidence="22">
    <location>
        <begin position="153"/>
        <end position="210"/>
    </location>
</feature>
<dbReference type="Gene3D" id="3.40.50.410">
    <property type="entry name" value="von Willebrand factor, type A domain"/>
    <property type="match status" value="1"/>
</dbReference>
<dbReference type="InterPro" id="IPR001254">
    <property type="entry name" value="Trypsin_dom"/>
</dbReference>
<feature type="signal peptide" evidence="19">
    <location>
        <begin position="1"/>
        <end position="21"/>
    </location>
</feature>
<dbReference type="Gene3D" id="2.10.70.10">
    <property type="entry name" value="Complement Module, domain 1"/>
    <property type="match status" value="3"/>
</dbReference>
<keyword evidence="11" id="KW-0378">Hydrolase</keyword>
<dbReference type="InterPro" id="IPR009003">
    <property type="entry name" value="Peptidase_S1_PA"/>
</dbReference>
<feature type="active site" description="Charge relay system" evidence="17">
    <location>
        <position position="685"/>
    </location>
</feature>
<dbReference type="GO" id="GO:0070062">
    <property type="term" value="C:extracellular exosome"/>
    <property type="evidence" value="ECO:0007669"/>
    <property type="project" value="TreeGrafter"/>
</dbReference>
<keyword evidence="24" id="KW-1185">Reference proteome</keyword>
<dbReference type="SMART" id="SM00020">
    <property type="entry name" value="Tryp_SPc"/>
    <property type="match status" value="1"/>
</dbReference>
<comment type="subcellular location">
    <subcellularLocation>
        <location evidence="3">Cell surface</location>
    </subcellularLocation>
    <subcellularLocation>
        <location evidence="4">Secreted</location>
    </subcellularLocation>
</comment>
<dbReference type="Pfam" id="PF00092">
    <property type="entry name" value="VWA"/>
    <property type="match status" value="1"/>
</dbReference>
<evidence type="ECO:0000313" key="23">
    <source>
        <dbReference type="EMBL" id="KAA0720181.1"/>
    </source>
</evidence>
<evidence type="ECO:0000313" key="24">
    <source>
        <dbReference type="Proteomes" id="UP000324632"/>
    </source>
</evidence>
<gene>
    <name evidence="23" type="ORF">E1301_Tti008192</name>
</gene>
<dbReference type="AlphaFoldDB" id="A0A5A9PG99"/>
<dbReference type="InterPro" id="IPR002035">
    <property type="entry name" value="VWF_A"/>
</dbReference>
<keyword evidence="10" id="KW-0677">Repeat</keyword>
<feature type="active site" description="Charge relay system" evidence="17">
    <location>
        <position position="506"/>
    </location>
</feature>
<keyword evidence="9 19" id="KW-0732">Signal</keyword>
<feature type="chain" id="PRO_5022720793" description="C3/C5 convertase" evidence="19">
    <location>
        <begin position="22"/>
        <end position="755"/>
    </location>
</feature>
<dbReference type="PIRSF" id="PIRSF001154">
    <property type="entry name" value="Compl_C2_B"/>
    <property type="match status" value="1"/>
</dbReference>
<feature type="disulfide bond" evidence="18">
    <location>
        <begin position="181"/>
        <end position="208"/>
    </location>
</feature>
<keyword evidence="8" id="KW-0645">Protease</keyword>
<dbReference type="CDD" id="cd00033">
    <property type="entry name" value="CCP"/>
    <property type="match status" value="2"/>
</dbReference>
<evidence type="ECO:0000256" key="14">
    <source>
        <dbReference type="ARBA" id="ARBA00023157"/>
    </source>
</evidence>
<evidence type="ECO:0000259" key="22">
    <source>
        <dbReference type="PROSITE" id="PS50923"/>
    </source>
</evidence>
<dbReference type="PANTHER" id="PTHR46393">
    <property type="entry name" value="SUSHI DOMAIN-CONTAINING PROTEIN"/>
    <property type="match status" value="1"/>
</dbReference>
<proteinExistence type="predicted"/>
<evidence type="ECO:0000256" key="16">
    <source>
        <dbReference type="ARBA" id="ARBA00029636"/>
    </source>
</evidence>
<keyword evidence="12" id="KW-0720">Serine protease</keyword>
<keyword evidence="15" id="KW-0325">Glycoprotein</keyword>
<evidence type="ECO:0000259" key="21">
    <source>
        <dbReference type="PROSITE" id="PS50240"/>
    </source>
</evidence>
<dbReference type="EMBL" id="SOYY01000006">
    <property type="protein sequence ID" value="KAA0720181.1"/>
    <property type="molecule type" value="Genomic_DNA"/>
</dbReference>
<dbReference type="Pfam" id="PF00089">
    <property type="entry name" value="Trypsin"/>
    <property type="match status" value="2"/>
</dbReference>
<keyword evidence="13" id="KW-0391">Immunity</keyword>
<comment type="cofactor">
    <cofactor evidence="2">
        <name>Mg(2+)</name>
        <dbReference type="ChEBI" id="CHEBI:18420"/>
    </cofactor>
</comment>
<dbReference type="FunFam" id="2.40.10.10:FF:000054">
    <property type="entry name" value="Complement C1r subcomponent"/>
    <property type="match status" value="1"/>
</dbReference>
<protein>
    <recommendedName>
        <fullName evidence="16">C3/C5 convertase</fullName>
    </recommendedName>
</protein>
<dbReference type="PRINTS" id="PR00722">
    <property type="entry name" value="CHYMOTRYPSIN"/>
</dbReference>
<evidence type="ECO:0000256" key="2">
    <source>
        <dbReference type="ARBA" id="ARBA00001946"/>
    </source>
</evidence>
<dbReference type="PROSITE" id="PS50234">
    <property type="entry name" value="VWFA"/>
    <property type="match status" value="1"/>
</dbReference>
<accession>A0A5A9PG99</accession>
<evidence type="ECO:0000256" key="9">
    <source>
        <dbReference type="ARBA" id="ARBA00022729"/>
    </source>
</evidence>
<feature type="active site" description="Charge relay system" evidence="17">
    <location>
        <position position="555"/>
    </location>
</feature>
<evidence type="ECO:0000256" key="12">
    <source>
        <dbReference type="ARBA" id="ARBA00022825"/>
    </source>
</evidence>
<dbReference type="FunFam" id="2.10.70.10:FF:000019">
    <property type="entry name" value="Complement factor b,-like"/>
    <property type="match status" value="2"/>
</dbReference>
<dbReference type="GO" id="GO:0009986">
    <property type="term" value="C:cell surface"/>
    <property type="evidence" value="ECO:0007669"/>
    <property type="project" value="UniProtKB-SubCell"/>
</dbReference>
<name>A0A5A9PG99_9TELE</name>
<dbReference type="SMART" id="SM00032">
    <property type="entry name" value="CCP"/>
    <property type="match status" value="3"/>
</dbReference>
<dbReference type="GO" id="GO:0004252">
    <property type="term" value="F:serine-type endopeptidase activity"/>
    <property type="evidence" value="ECO:0007669"/>
    <property type="project" value="InterPro"/>
</dbReference>
<keyword evidence="14 18" id="KW-1015">Disulfide bond</keyword>
<feature type="domain" description="VWFA" evidence="20">
    <location>
        <begin position="253"/>
        <end position="450"/>
    </location>
</feature>
<evidence type="ECO:0000256" key="8">
    <source>
        <dbReference type="ARBA" id="ARBA00022670"/>
    </source>
</evidence>
<dbReference type="PROSITE" id="PS50923">
    <property type="entry name" value="SUSHI"/>
    <property type="match status" value="2"/>
</dbReference>
<dbReference type="PROSITE" id="PS00134">
    <property type="entry name" value="TRYPSIN_HIS"/>
    <property type="match status" value="1"/>
</dbReference>
<dbReference type="GO" id="GO:0009617">
    <property type="term" value="P:response to bacterium"/>
    <property type="evidence" value="ECO:0007669"/>
    <property type="project" value="TreeGrafter"/>
</dbReference>
<dbReference type="Proteomes" id="UP000324632">
    <property type="component" value="Chromosome 6"/>
</dbReference>
<evidence type="ECO:0000256" key="4">
    <source>
        <dbReference type="ARBA" id="ARBA00004613"/>
    </source>
</evidence>
<dbReference type="PANTHER" id="PTHR46393:SF6">
    <property type="entry name" value="COMPLEMENT C2-RELATED"/>
    <property type="match status" value="1"/>
</dbReference>
<organism evidence="23 24">
    <name type="scientific">Triplophysa tibetana</name>
    <dbReference type="NCBI Taxonomy" id="1572043"/>
    <lineage>
        <taxon>Eukaryota</taxon>
        <taxon>Metazoa</taxon>
        <taxon>Chordata</taxon>
        <taxon>Craniata</taxon>
        <taxon>Vertebrata</taxon>
        <taxon>Euteleostomi</taxon>
        <taxon>Actinopterygii</taxon>
        <taxon>Neopterygii</taxon>
        <taxon>Teleostei</taxon>
        <taxon>Ostariophysi</taxon>
        <taxon>Cypriniformes</taxon>
        <taxon>Nemacheilidae</taxon>
        <taxon>Triplophysa</taxon>
    </lineage>
</organism>
<dbReference type="Pfam" id="PF00084">
    <property type="entry name" value="Sushi"/>
    <property type="match status" value="2"/>
</dbReference>
<evidence type="ECO:0000256" key="15">
    <source>
        <dbReference type="ARBA" id="ARBA00023180"/>
    </source>
</evidence>
<dbReference type="InterPro" id="IPR001314">
    <property type="entry name" value="Peptidase_S1A"/>
</dbReference>
<comment type="caution">
    <text evidence="23">The sequence shown here is derived from an EMBL/GenBank/DDBJ whole genome shotgun (WGS) entry which is preliminary data.</text>
</comment>
<evidence type="ECO:0000256" key="3">
    <source>
        <dbReference type="ARBA" id="ARBA00004241"/>
    </source>
</evidence>